<dbReference type="Gene3D" id="3.30.1060.10">
    <property type="entry name" value="Peptide methionine sulphoxide reductase MsrA"/>
    <property type="match status" value="1"/>
</dbReference>
<name>A0A1G2I535_9BACT</name>
<evidence type="ECO:0000313" key="7">
    <source>
        <dbReference type="Proteomes" id="UP000179214"/>
    </source>
</evidence>
<organism evidence="6 7">
    <name type="scientific">Candidatus Staskawiczbacteria bacterium RIFCSPHIGHO2_12_FULL_38_11</name>
    <dbReference type="NCBI Taxonomy" id="1802209"/>
    <lineage>
        <taxon>Bacteria</taxon>
        <taxon>Candidatus Staskawicziibacteriota</taxon>
    </lineage>
</organism>
<comment type="catalytic activity">
    <reaction evidence="3 4">
        <text>[thioredoxin]-disulfide + L-methionine + H2O = L-methionine (S)-S-oxide + [thioredoxin]-dithiol</text>
        <dbReference type="Rhea" id="RHEA:19993"/>
        <dbReference type="Rhea" id="RHEA-COMP:10698"/>
        <dbReference type="Rhea" id="RHEA-COMP:10700"/>
        <dbReference type="ChEBI" id="CHEBI:15377"/>
        <dbReference type="ChEBI" id="CHEBI:29950"/>
        <dbReference type="ChEBI" id="CHEBI:50058"/>
        <dbReference type="ChEBI" id="CHEBI:57844"/>
        <dbReference type="ChEBI" id="CHEBI:58772"/>
        <dbReference type="EC" id="1.8.4.11"/>
    </reaction>
</comment>
<comment type="catalytic activity">
    <reaction evidence="2 4">
        <text>L-methionyl-[protein] + [thioredoxin]-disulfide + H2O = L-methionyl-(S)-S-oxide-[protein] + [thioredoxin]-dithiol</text>
        <dbReference type="Rhea" id="RHEA:14217"/>
        <dbReference type="Rhea" id="RHEA-COMP:10698"/>
        <dbReference type="Rhea" id="RHEA-COMP:10700"/>
        <dbReference type="Rhea" id="RHEA-COMP:12313"/>
        <dbReference type="Rhea" id="RHEA-COMP:12315"/>
        <dbReference type="ChEBI" id="CHEBI:15377"/>
        <dbReference type="ChEBI" id="CHEBI:16044"/>
        <dbReference type="ChEBI" id="CHEBI:29950"/>
        <dbReference type="ChEBI" id="CHEBI:44120"/>
        <dbReference type="ChEBI" id="CHEBI:50058"/>
        <dbReference type="EC" id="1.8.4.11"/>
    </reaction>
</comment>
<dbReference type="NCBIfam" id="TIGR00401">
    <property type="entry name" value="msrA"/>
    <property type="match status" value="1"/>
</dbReference>
<dbReference type="PANTHER" id="PTHR43774:SF1">
    <property type="entry name" value="PEPTIDE METHIONINE SULFOXIDE REDUCTASE MSRA 2"/>
    <property type="match status" value="1"/>
</dbReference>
<dbReference type="Proteomes" id="UP000179214">
    <property type="component" value="Unassembled WGS sequence"/>
</dbReference>
<dbReference type="InterPro" id="IPR002569">
    <property type="entry name" value="Met_Sox_Rdtase_MsrA_dom"/>
</dbReference>
<dbReference type="InterPro" id="IPR036509">
    <property type="entry name" value="Met_Sox_Rdtase_MsrA_sf"/>
</dbReference>
<comment type="caution">
    <text evidence="6">The sequence shown here is derived from an EMBL/GenBank/DDBJ whole genome shotgun (WGS) entry which is preliminary data.</text>
</comment>
<protein>
    <recommendedName>
        <fullName evidence="4">Peptide methionine sulfoxide reductase MsrA</fullName>
        <shortName evidence="4">Protein-methionine-S-oxide reductase</shortName>
        <ecNumber evidence="4">1.8.4.11</ecNumber>
    </recommendedName>
    <alternativeName>
        <fullName evidence="4">Peptide-methionine (S)-S-oxide reductase</fullName>
        <shortName evidence="4">Peptide Met(O) reductase</shortName>
    </alternativeName>
</protein>
<dbReference type="AlphaFoldDB" id="A0A1G2I535"/>
<dbReference type="Pfam" id="PF01625">
    <property type="entry name" value="PMSR"/>
    <property type="match status" value="1"/>
</dbReference>
<dbReference type="PANTHER" id="PTHR43774">
    <property type="entry name" value="PEPTIDE METHIONINE SULFOXIDE REDUCTASE"/>
    <property type="match status" value="1"/>
</dbReference>
<evidence type="ECO:0000256" key="4">
    <source>
        <dbReference type="HAMAP-Rule" id="MF_01401"/>
    </source>
</evidence>
<sequence length="177" mass="20044">MKEIIVFGGGCFWCTEAVFKMLKGIIFVEPGYAGGTLPNPTYEAVSDGNTGHAEVIKVEYDADIIPLETLLTVFFATHDPTTKNRQGNDMGTQYRSIILCDNTSQIEICEKFIKELNNSNEMGAPIVTEVKKIDAFYPAEDYHKNYYEQNKNQAYCQVVINPKLRKVQEKFANLLRN</sequence>
<comment type="function">
    <text evidence="4">Has an important function as a repair enzyme for proteins that have been inactivated by oxidation. Catalyzes the reversible oxidation-reduction of methionine sulfoxide in proteins to methionine.</text>
</comment>
<feature type="active site" evidence="4">
    <location>
        <position position="11"/>
    </location>
</feature>
<dbReference type="HAMAP" id="MF_01401">
    <property type="entry name" value="MsrA"/>
    <property type="match status" value="1"/>
</dbReference>
<dbReference type="EC" id="1.8.4.11" evidence="4"/>
<evidence type="ECO:0000313" key="6">
    <source>
        <dbReference type="EMBL" id="OGZ69789.1"/>
    </source>
</evidence>
<evidence type="ECO:0000256" key="2">
    <source>
        <dbReference type="ARBA" id="ARBA00047806"/>
    </source>
</evidence>
<dbReference type="GO" id="GO:0008113">
    <property type="term" value="F:peptide-methionine (S)-S-oxide reductase activity"/>
    <property type="evidence" value="ECO:0007669"/>
    <property type="project" value="UniProtKB-UniRule"/>
</dbReference>
<dbReference type="SUPFAM" id="SSF55068">
    <property type="entry name" value="Peptide methionine sulfoxide reductase"/>
    <property type="match status" value="1"/>
</dbReference>
<keyword evidence="1 4" id="KW-0560">Oxidoreductase</keyword>
<dbReference type="EMBL" id="MHOV01000027">
    <property type="protein sequence ID" value="OGZ69789.1"/>
    <property type="molecule type" value="Genomic_DNA"/>
</dbReference>
<comment type="similarity">
    <text evidence="4">Belongs to the MsrA Met sulfoxide reductase family.</text>
</comment>
<gene>
    <name evidence="4" type="primary">msrA</name>
    <name evidence="6" type="ORF">A3F47_02025</name>
</gene>
<feature type="domain" description="Peptide methionine sulphoxide reductase MsrA" evidence="5">
    <location>
        <begin position="5"/>
        <end position="157"/>
    </location>
</feature>
<reference evidence="6 7" key="1">
    <citation type="journal article" date="2016" name="Nat. Commun.">
        <title>Thousands of microbial genomes shed light on interconnected biogeochemical processes in an aquifer system.</title>
        <authorList>
            <person name="Anantharaman K."/>
            <person name="Brown C.T."/>
            <person name="Hug L.A."/>
            <person name="Sharon I."/>
            <person name="Castelle C.J."/>
            <person name="Probst A.J."/>
            <person name="Thomas B.C."/>
            <person name="Singh A."/>
            <person name="Wilkins M.J."/>
            <person name="Karaoz U."/>
            <person name="Brodie E.L."/>
            <person name="Williams K.H."/>
            <person name="Hubbard S.S."/>
            <person name="Banfield J.F."/>
        </authorList>
    </citation>
    <scope>NUCLEOTIDE SEQUENCE [LARGE SCALE GENOMIC DNA]</scope>
</reference>
<dbReference type="GO" id="GO:0033744">
    <property type="term" value="F:L-methionine:thioredoxin-disulfide S-oxidoreductase activity"/>
    <property type="evidence" value="ECO:0007669"/>
    <property type="project" value="RHEA"/>
</dbReference>
<evidence type="ECO:0000256" key="3">
    <source>
        <dbReference type="ARBA" id="ARBA00048782"/>
    </source>
</evidence>
<accession>A0A1G2I535</accession>
<evidence type="ECO:0000259" key="5">
    <source>
        <dbReference type="Pfam" id="PF01625"/>
    </source>
</evidence>
<proteinExistence type="inferred from homology"/>
<evidence type="ECO:0000256" key="1">
    <source>
        <dbReference type="ARBA" id="ARBA00023002"/>
    </source>
</evidence>